<keyword evidence="5" id="KW-1185">Reference proteome</keyword>
<gene>
    <name evidence="4" type="ORF">DJ52_09340</name>
</gene>
<evidence type="ECO:0000313" key="5">
    <source>
        <dbReference type="Proteomes" id="UP000238924"/>
    </source>
</evidence>
<dbReference type="InterPro" id="IPR011006">
    <property type="entry name" value="CheY-like_superfamily"/>
</dbReference>
<dbReference type="EMBL" id="JJMJ01000145">
    <property type="protein sequence ID" value="PPS21689.1"/>
    <property type="molecule type" value="Genomic_DNA"/>
</dbReference>
<dbReference type="InterPro" id="IPR052016">
    <property type="entry name" value="Bact_Sigma-Reg"/>
</dbReference>
<feature type="modified residue" description="4-aspartylphosphate" evidence="2">
    <location>
        <position position="59"/>
    </location>
</feature>
<reference evidence="4 5" key="1">
    <citation type="submission" date="2014-04" db="EMBL/GenBank/DDBJ databases">
        <title>Whole genome sequence of 'Brachyspira hampsonii' D13-03603F2.</title>
        <authorList>
            <person name="Patterson A.H."/>
            <person name="Chaban B."/>
            <person name="Fernando C."/>
            <person name="Harding J.C."/>
            <person name="Hill J.E."/>
        </authorList>
    </citation>
    <scope>NUCLEOTIDE SEQUENCE [LARGE SCALE GENOMIC DNA]</scope>
    <source>
        <strain evidence="4 5">D13-03603F2</strain>
    </source>
</reference>
<dbReference type="SUPFAM" id="SSF81606">
    <property type="entry name" value="PP2C-like"/>
    <property type="match status" value="1"/>
</dbReference>
<evidence type="ECO:0000256" key="2">
    <source>
        <dbReference type="PROSITE-ProRule" id="PRU00169"/>
    </source>
</evidence>
<dbReference type="PANTHER" id="PTHR43156:SF2">
    <property type="entry name" value="STAGE II SPORULATION PROTEIN E"/>
    <property type="match status" value="1"/>
</dbReference>
<dbReference type="InterPro" id="IPR036457">
    <property type="entry name" value="PPM-type-like_dom_sf"/>
</dbReference>
<dbReference type="Pfam" id="PF00072">
    <property type="entry name" value="Response_reg"/>
    <property type="match status" value="1"/>
</dbReference>
<proteinExistence type="predicted"/>
<dbReference type="SMART" id="SM00331">
    <property type="entry name" value="PP2C_SIG"/>
    <property type="match status" value="1"/>
</dbReference>
<dbReference type="Gene3D" id="3.60.40.10">
    <property type="entry name" value="PPM-type phosphatase domain"/>
    <property type="match status" value="1"/>
</dbReference>
<accession>A0ABX5B305</accession>
<name>A0ABX5B305_9SPIR</name>
<keyword evidence="1" id="KW-0378">Hydrolase</keyword>
<dbReference type="Pfam" id="PF07228">
    <property type="entry name" value="SpoIIE"/>
    <property type="match status" value="1"/>
</dbReference>
<keyword evidence="2" id="KW-0597">Phosphoprotein</keyword>
<dbReference type="SMART" id="SM00448">
    <property type="entry name" value="REC"/>
    <property type="match status" value="1"/>
</dbReference>
<organism evidence="4 5">
    <name type="scientific">Brachyspira murdochii</name>
    <dbReference type="NCBI Taxonomy" id="84378"/>
    <lineage>
        <taxon>Bacteria</taxon>
        <taxon>Pseudomonadati</taxon>
        <taxon>Spirochaetota</taxon>
        <taxon>Spirochaetia</taxon>
        <taxon>Brachyspirales</taxon>
        <taxon>Brachyspiraceae</taxon>
        <taxon>Brachyspira</taxon>
    </lineage>
</organism>
<evidence type="ECO:0000259" key="3">
    <source>
        <dbReference type="PROSITE" id="PS50110"/>
    </source>
</evidence>
<dbReference type="PANTHER" id="PTHR43156">
    <property type="entry name" value="STAGE II SPORULATION PROTEIN E-RELATED"/>
    <property type="match status" value="1"/>
</dbReference>
<sequence length="384" mass="43324">MKNSNILTEKVLIVDSNIDYASFLQKFLKESGYLSYIALSYEDAMNMAYDKIPDCILVDYMLPNSGASRLSEHIKNDNILKNIAVLFLTATDNKSECLKSYECGADGFFLKSMDTDILLAKMKAYIRLKKAIESNLMYMNILKQDIEYASKLQKSILSYGNTSIPKNDISIFHYAPNEVSGDYSGIKSINDGWYAILLADVSGHGVAASMLTILIKSFFDSHVIMDSKNTQPAEFLKQMNNFFIGENFDKNLFASVFYAIYNNETGKLICSSAGSPKPICKSKDEIIEIDVGGPLIGMMEDTEYTETEIQLNHNDIIFIFTDGAYEIFDKDGKMFGDELLKSTFIKHSHKDVNVIKDCIIKELKSFSDNILSDDISMIMLRRTE</sequence>
<feature type="domain" description="Response regulatory" evidence="3">
    <location>
        <begin position="10"/>
        <end position="126"/>
    </location>
</feature>
<dbReference type="Proteomes" id="UP000238924">
    <property type="component" value="Unassembled WGS sequence"/>
</dbReference>
<dbReference type="InterPro" id="IPR001789">
    <property type="entry name" value="Sig_transdc_resp-reg_receiver"/>
</dbReference>
<comment type="caution">
    <text evidence="4">The sequence shown here is derived from an EMBL/GenBank/DDBJ whole genome shotgun (WGS) entry which is preliminary data.</text>
</comment>
<evidence type="ECO:0000313" key="4">
    <source>
        <dbReference type="EMBL" id="PPS21689.1"/>
    </source>
</evidence>
<dbReference type="CDD" id="cd00156">
    <property type="entry name" value="REC"/>
    <property type="match status" value="1"/>
</dbReference>
<dbReference type="RefSeq" id="WP_104618698.1">
    <property type="nucleotide sequence ID" value="NZ_JJMJ01000145.1"/>
</dbReference>
<dbReference type="InterPro" id="IPR001932">
    <property type="entry name" value="PPM-type_phosphatase-like_dom"/>
</dbReference>
<dbReference type="SUPFAM" id="SSF52172">
    <property type="entry name" value="CheY-like"/>
    <property type="match status" value="1"/>
</dbReference>
<dbReference type="Gene3D" id="3.40.50.2300">
    <property type="match status" value="1"/>
</dbReference>
<evidence type="ECO:0000256" key="1">
    <source>
        <dbReference type="ARBA" id="ARBA00022801"/>
    </source>
</evidence>
<protein>
    <submittedName>
        <fullName evidence="4">Stage II sporulation protein E</fullName>
    </submittedName>
</protein>
<dbReference type="PROSITE" id="PS50110">
    <property type="entry name" value="RESPONSE_REGULATORY"/>
    <property type="match status" value="1"/>
</dbReference>